<evidence type="ECO:0000313" key="4">
    <source>
        <dbReference type="EMBL" id="EDM27080.1"/>
    </source>
</evidence>
<evidence type="ECO:0000256" key="1">
    <source>
        <dbReference type="ARBA" id="ARBA00009023"/>
    </source>
</evidence>
<dbReference type="GO" id="GO:0055085">
    <property type="term" value="P:transmembrane transport"/>
    <property type="evidence" value="ECO:0007669"/>
    <property type="project" value="InterPro"/>
</dbReference>
<dbReference type="EMBL" id="ABCK01000012">
    <property type="protein sequence ID" value="EDM27080.1"/>
    <property type="molecule type" value="Genomic_DNA"/>
</dbReference>
<accession>A6DN44</accession>
<dbReference type="Pfam" id="PF03480">
    <property type="entry name" value="DctP"/>
    <property type="match status" value="1"/>
</dbReference>
<name>A6DN44_9BACT</name>
<evidence type="ECO:0000256" key="3">
    <source>
        <dbReference type="ARBA" id="ARBA00022729"/>
    </source>
</evidence>
<gene>
    <name evidence="4" type="ORF">LNTAR_07544</name>
</gene>
<organism evidence="4 5">
    <name type="scientific">Lentisphaera araneosa HTCC2155</name>
    <dbReference type="NCBI Taxonomy" id="313628"/>
    <lineage>
        <taxon>Bacteria</taxon>
        <taxon>Pseudomonadati</taxon>
        <taxon>Lentisphaerota</taxon>
        <taxon>Lentisphaeria</taxon>
        <taxon>Lentisphaerales</taxon>
        <taxon>Lentisphaeraceae</taxon>
        <taxon>Lentisphaera</taxon>
    </lineage>
</organism>
<dbReference type="InterPro" id="IPR038404">
    <property type="entry name" value="TRAP_DctP_sf"/>
</dbReference>
<dbReference type="PROSITE" id="PS51257">
    <property type="entry name" value="PROKAR_LIPOPROTEIN"/>
    <property type="match status" value="1"/>
</dbReference>
<evidence type="ECO:0000256" key="2">
    <source>
        <dbReference type="ARBA" id="ARBA00022448"/>
    </source>
</evidence>
<dbReference type="Proteomes" id="UP000004947">
    <property type="component" value="Unassembled WGS sequence"/>
</dbReference>
<dbReference type="PANTHER" id="PTHR33376">
    <property type="match status" value="1"/>
</dbReference>
<sequence length="166" mass="18122">MKLKSIGLLLITSLVFISCDSDKTKSDKYTLKFGHLSSEDNTWNKAALKFKELVEERSQGKIEVKVYPNSQLGKEMDIINSIQLGTADMTITGESLQNWAPKAALMAVPYAFESSEQMRAAAGGPVGEAISEEITVKTGLVPLTCFERGLIHRGNRGVGQASRLQT</sequence>
<dbReference type="InterPro" id="IPR018389">
    <property type="entry name" value="DctP_fam"/>
</dbReference>
<comment type="caution">
    <text evidence="4">The sequence shown here is derived from an EMBL/GenBank/DDBJ whole genome shotgun (WGS) entry which is preliminary data.</text>
</comment>
<keyword evidence="5" id="KW-1185">Reference proteome</keyword>
<proteinExistence type="inferred from homology"/>
<dbReference type="NCBIfam" id="NF037995">
    <property type="entry name" value="TRAP_S1"/>
    <property type="match status" value="1"/>
</dbReference>
<dbReference type="PANTHER" id="PTHR33376:SF7">
    <property type="entry name" value="C4-DICARBOXYLATE-BINDING PROTEIN DCTB"/>
    <property type="match status" value="1"/>
</dbReference>
<dbReference type="eggNOG" id="COG1638">
    <property type="taxonomic scope" value="Bacteria"/>
</dbReference>
<comment type="similarity">
    <text evidence="1">Belongs to the bacterial solute-binding protein 7 family.</text>
</comment>
<dbReference type="STRING" id="313628.LNTAR_07544"/>
<dbReference type="Gene3D" id="3.40.190.170">
    <property type="entry name" value="Bacterial extracellular solute-binding protein, family 7"/>
    <property type="match status" value="1"/>
</dbReference>
<dbReference type="OrthoDB" id="8690069at2"/>
<reference evidence="4 5" key="1">
    <citation type="journal article" date="2010" name="J. Bacteriol.">
        <title>Genome sequence of Lentisphaera araneosa HTCC2155T, the type species of the order Lentisphaerales in the phylum Lentisphaerae.</title>
        <authorList>
            <person name="Thrash J.C."/>
            <person name="Cho J.C."/>
            <person name="Vergin K.L."/>
            <person name="Morris R.M."/>
            <person name="Giovannoni S.J."/>
        </authorList>
    </citation>
    <scope>NUCLEOTIDE SEQUENCE [LARGE SCALE GENOMIC DNA]</scope>
    <source>
        <strain evidence="4 5">HTCC2155</strain>
    </source>
</reference>
<evidence type="ECO:0000313" key="5">
    <source>
        <dbReference type="Proteomes" id="UP000004947"/>
    </source>
</evidence>
<keyword evidence="2" id="KW-0813">Transport</keyword>
<dbReference type="AlphaFoldDB" id="A6DN44"/>
<keyword evidence="3" id="KW-0732">Signal</keyword>
<protein>
    <submittedName>
        <fullName evidence="4">TRAP dicarboxylate transporter, DctP subunit</fullName>
    </submittedName>
</protein>